<keyword evidence="2" id="KW-1185">Reference proteome</keyword>
<accession>A0A2B7WR97</accession>
<protein>
    <submittedName>
        <fullName evidence="1">Uncharacterized protein</fullName>
    </submittedName>
</protein>
<dbReference type="EMBL" id="PDNA01000277">
    <property type="protein sequence ID" value="PGG99142.1"/>
    <property type="molecule type" value="Genomic_DNA"/>
</dbReference>
<dbReference type="Proteomes" id="UP000224634">
    <property type="component" value="Unassembled WGS sequence"/>
</dbReference>
<dbReference type="InterPro" id="IPR022198">
    <property type="entry name" value="DUF3723"/>
</dbReference>
<comment type="caution">
    <text evidence="1">The sequence shown here is derived from an EMBL/GenBank/DDBJ whole genome shotgun (WGS) entry which is preliminary data.</text>
</comment>
<name>A0A2B7WR97_POLH7</name>
<evidence type="ECO:0000313" key="1">
    <source>
        <dbReference type="EMBL" id="PGG99142.1"/>
    </source>
</evidence>
<organism evidence="1 2">
    <name type="scientific">Polytolypa hystricis (strain UAMH7299)</name>
    <dbReference type="NCBI Taxonomy" id="1447883"/>
    <lineage>
        <taxon>Eukaryota</taxon>
        <taxon>Fungi</taxon>
        <taxon>Dikarya</taxon>
        <taxon>Ascomycota</taxon>
        <taxon>Pezizomycotina</taxon>
        <taxon>Eurotiomycetes</taxon>
        <taxon>Eurotiomycetidae</taxon>
        <taxon>Onygenales</taxon>
        <taxon>Onygenales incertae sedis</taxon>
        <taxon>Polytolypa</taxon>
    </lineage>
</organism>
<sequence>MAQPNLCAGDKFRNLRMLQISGHFIQADALYSSLNRNERYAFDRIYTKSDMRALAKALDELIPVVGLWEDFRFGAIKDFVYMRCTEELTCYVVRMRNTWKALLGEEEDFKSCADTATVRMLETLIPRFSSDDRMKIEALVNECKIFSQVACHEDRRILLDRLSNIPGRILTFHTLSYDGRYVLQSCSELLRELLPPFKQGSRGTVREGFLKANHGIFDNHEDIDAVANDASHTPEDSRAARGYCQLYLYVMRYGAAPRKPKGKHRTHCLHRLWWSKLAHQAASLGFSTPQIQALCTEDGVDEEVFLSITENPQFTTDSHPLPKAQRCGRPDLDILERYRHQLSLKVICMDIDGMSGRNVTWLGILRDIVIAFFGDFGIFEQPNPGLGTSISSLRLAPGPLHSESLISPARVTSSELFPHTTVQVTADPAERAILASSSVYSESMESGDELCNLIDTYCSAEDEFAPGFETSKDVPMEVFHYIPGWRKPSVMIEIFLESTEKPFVLYDYHSGEYAKYAASASGQKALDEALIDLANCKRIFIVFLDSDRFKVLSHRKVLKAAQPTRVVLVGRRGQLFSDHARPQKKESLLNWVDTFSGITGKRKRALDE</sequence>
<gene>
    <name evidence="1" type="ORF">AJ80_09406</name>
</gene>
<dbReference type="AlphaFoldDB" id="A0A2B7WR97"/>
<dbReference type="OrthoDB" id="4227485at2759"/>
<evidence type="ECO:0000313" key="2">
    <source>
        <dbReference type="Proteomes" id="UP000224634"/>
    </source>
</evidence>
<dbReference type="STRING" id="1447883.A0A2B7WR97"/>
<reference evidence="1 2" key="1">
    <citation type="submission" date="2017-10" db="EMBL/GenBank/DDBJ databases">
        <title>Comparative genomics in systemic dimorphic fungi from Ajellomycetaceae.</title>
        <authorList>
            <person name="Munoz J.F."/>
            <person name="Mcewen J.G."/>
            <person name="Clay O.K."/>
            <person name="Cuomo C.A."/>
        </authorList>
    </citation>
    <scope>NUCLEOTIDE SEQUENCE [LARGE SCALE GENOMIC DNA]</scope>
    <source>
        <strain evidence="1 2">UAMH7299</strain>
    </source>
</reference>
<proteinExistence type="predicted"/>
<dbReference type="Pfam" id="PF12520">
    <property type="entry name" value="DUF3723"/>
    <property type="match status" value="1"/>
</dbReference>